<feature type="compositionally biased region" description="Polar residues" evidence="1">
    <location>
        <begin position="180"/>
        <end position="191"/>
    </location>
</feature>
<proteinExistence type="predicted"/>
<dbReference type="PANTHER" id="PTHR10887:SF495">
    <property type="entry name" value="HELICASE SENATAXIN ISOFORM X1-RELATED"/>
    <property type="match status" value="1"/>
</dbReference>
<dbReference type="Pfam" id="PF13087">
    <property type="entry name" value="AAA_12"/>
    <property type="match status" value="1"/>
</dbReference>
<evidence type="ECO:0000313" key="4">
    <source>
        <dbReference type="Proteomes" id="UP000710440"/>
    </source>
</evidence>
<dbReference type="Gene3D" id="3.40.50.300">
    <property type="entry name" value="P-loop containing nucleotide triphosphate hydrolases"/>
    <property type="match status" value="1"/>
</dbReference>
<dbReference type="OrthoDB" id="4510440at2759"/>
<gene>
    <name evidence="3" type="ORF">Aspvir_001438</name>
</gene>
<dbReference type="AlphaFoldDB" id="A0A9P3EZI4"/>
<dbReference type="InterPro" id="IPR045055">
    <property type="entry name" value="DNA2/NAM7-like"/>
</dbReference>
<dbReference type="GeneID" id="66929420"/>
<evidence type="ECO:0000256" key="1">
    <source>
        <dbReference type="SAM" id="MobiDB-lite"/>
    </source>
</evidence>
<feature type="domain" description="DNA2/NAM7 helicase-like C-terminal" evidence="2">
    <location>
        <begin position="10"/>
        <end position="36"/>
    </location>
</feature>
<comment type="caution">
    <text evidence="3">The sequence shown here is derived from an EMBL/GenBank/DDBJ whole genome shotgun (WGS) entry which is preliminary data.</text>
</comment>
<dbReference type="RefSeq" id="XP_043122495.1">
    <property type="nucleotide sequence ID" value="XM_043266560.1"/>
</dbReference>
<feature type="region of interest" description="Disordered" evidence="1">
    <location>
        <begin position="101"/>
        <end position="191"/>
    </location>
</feature>
<evidence type="ECO:0000259" key="2">
    <source>
        <dbReference type="Pfam" id="PF13087"/>
    </source>
</evidence>
<protein>
    <recommendedName>
        <fullName evidence="2">DNA2/NAM7 helicase-like C-terminal domain-containing protein</fullName>
    </recommendedName>
</protein>
<evidence type="ECO:0000313" key="3">
    <source>
        <dbReference type="EMBL" id="GIJ99308.1"/>
    </source>
</evidence>
<sequence length="191" mass="21516">MTKPSEDVLSVGFVGNRNRLNVALSRAQKGLIIIGNLRTWNSEAIKEIVKSSGKRNKFLLDLLRDVTQKGHTLTWHGAPTSTFRMIERSGVRTREQRIRLLQPRQGYNRKRPPFRSPEHGSRFQGASYRQALQQAPPKRPLPWLSAAPQQDEGVAADEDVEMVDFQDQGTPYPGSKSREMSSSPSNHIGTK</sequence>
<feature type="compositionally biased region" description="Acidic residues" evidence="1">
    <location>
        <begin position="154"/>
        <end position="164"/>
    </location>
</feature>
<reference evidence="3 4" key="1">
    <citation type="submission" date="2021-02" db="EMBL/GenBank/DDBJ databases">
        <title>Pan-genome distribution and transcriptional activeness of fungal secondary metabolism genes in Aspergillus section Fumigati.</title>
        <authorList>
            <person name="Takahashi H."/>
            <person name="Umemura M."/>
            <person name="Ninomiya A."/>
            <person name="Kusuya Y."/>
            <person name="Urayama S."/>
            <person name="Shimizu M."/>
            <person name="Watanabe A."/>
            <person name="Kamei K."/>
            <person name="Yaguchi T."/>
            <person name="Hagiwara D."/>
        </authorList>
    </citation>
    <scope>NUCLEOTIDE SEQUENCE [LARGE SCALE GENOMIC DNA]</scope>
    <source>
        <strain evidence="3 4">IFM 47045</strain>
    </source>
</reference>
<dbReference type="EMBL" id="BOPL01000001">
    <property type="protein sequence ID" value="GIJ99308.1"/>
    <property type="molecule type" value="Genomic_DNA"/>
</dbReference>
<dbReference type="InterPro" id="IPR041679">
    <property type="entry name" value="DNA2/NAM7-like_C"/>
</dbReference>
<dbReference type="Proteomes" id="UP000710440">
    <property type="component" value="Unassembled WGS sequence"/>
</dbReference>
<name>A0A9P3EZI4_ASPVI</name>
<accession>A0A9P3EZI4</accession>
<organism evidence="3 4">
    <name type="scientific">Aspergillus viridinutans</name>
    <dbReference type="NCBI Taxonomy" id="75553"/>
    <lineage>
        <taxon>Eukaryota</taxon>
        <taxon>Fungi</taxon>
        <taxon>Dikarya</taxon>
        <taxon>Ascomycota</taxon>
        <taxon>Pezizomycotina</taxon>
        <taxon>Eurotiomycetes</taxon>
        <taxon>Eurotiomycetidae</taxon>
        <taxon>Eurotiales</taxon>
        <taxon>Aspergillaceae</taxon>
        <taxon>Aspergillus</taxon>
        <taxon>Aspergillus subgen. Fumigati</taxon>
    </lineage>
</organism>
<dbReference type="PANTHER" id="PTHR10887">
    <property type="entry name" value="DNA2/NAM7 HELICASE FAMILY"/>
    <property type="match status" value="1"/>
</dbReference>
<dbReference type="InterPro" id="IPR027417">
    <property type="entry name" value="P-loop_NTPase"/>
</dbReference>
<keyword evidence="4" id="KW-1185">Reference proteome</keyword>